<accession>A0A382H8S1</accession>
<protein>
    <submittedName>
        <fullName evidence="1">Uncharacterized protein</fullName>
    </submittedName>
</protein>
<proteinExistence type="predicted"/>
<dbReference type="EMBL" id="UINC01059431">
    <property type="protein sequence ID" value="SVB82831.1"/>
    <property type="molecule type" value="Genomic_DNA"/>
</dbReference>
<sequence>MSRFYKQFNDEEQEKWADWERNSLTVLREDIERLFEREFSHKNLTKVGIRDWLYTIGIQPGTYLFYRHQPGGTNAYAGGGYMWRERIEFRFDDPSSIAFIKMSIGSDLTMQETPVVRVFPAS</sequence>
<reference evidence="1" key="1">
    <citation type="submission" date="2018-05" db="EMBL/GenBank/DDBJ databases">
        <authorList>
            <person name="Lanie J.A."/>
            <person name="Ng W.-L."/>
            <person name="Kazmierczak K.M."/>
            <person name="Andrzejewski T.M."/>
            <person name="Davidsen T.M."/>
            <person name="Wayne K.J."/>
            <person name="Tettelin H."/>
            <person name="Glass J.I."/>
            <person name="Rusch D."/>
            <person name="Podicherti R."/>
            <person name="Tsui H.-C.T."/>
            <person name="Winkler M.E."/>
        </authorList>
    </citation>
    <scope>NUCLEOTIDE SEQUENCE</scope>
</reference>
<dbReference type="AlphaFoldDB" id="A0A382H8S1"/>
<organism evidence="1">
    <name type="scientific">marine metagenome</name>
    <dbReference type="NCBI Taxonomy" id="408172"/>
    <lineage>
        <taxon>unclassified sequences</taxon>
        <taxon>metagenomes</taxon>
        <taxon>ecological metagenomes</taxon>
    </lineage>
</organism>
<evidence type="ECO:0000313" key="1">
    <source>
        <dbReference type="EMBL" id="SVB82831.1"/>
    </source>
</evidence>
<name>A0A382H8S1_9ZZZZ</name>
<gene>
    <name evidence="1" type="ORF">METZ01_LOCUS235685</name>
</gene>